<keyword evidence="2" id="KW-0436">Ligase</keyword>
<dbReference type="InterPro" id="IPR025110">
    <property type="entry name" value="AMP-bd_C"/>
</dbReference>
<reference evidence="4 5" key="1">
    <citation type="submission" date="2016-10" db="EMBL/GenBank/DDBJ databases">
        <authorList>
            <person name="de Groot N.N."/>
        </authorList>
    </citation>
    <scope>NUCLEOTIDE SEQUENCE [LARGE SCALE GENOMIC DNA]</scope>
    <source>
        <strain evidence="4 5">DSM 44637</strain>
    </source>
</reference>
<dbReference type="Gene3D" id="3.30.300.30">
    <property type="match status" value="1"/>
</dbReference>
<dbReference type="InterPro" id="IPR045851">
    <property type="entry name" value="AMP-bd_C_sf"/>
</dbReference>
<evidence type="ECO:0000313" key="4">
    <source>
        <dbReference type="EMBL" id="SFO94630.1"/>
    </source>
</evidence>
<dbReference type="SUPFAM" id="SSF56801">
    <property type="entry name" value="Acetyl-CoA synthetase-like"/>
    <property type="match status" value="1"/>
</dbReference>
<gene>
    <name evidence="4" type="ORF">SAMN05421854_103526</name>
</gene>
<dbReference type="PANTHER" id="PTHR43201:SF5">
    <property type="entry name" value="MEDIUM-CHAIN ACYL-COA LIGASE ACSF2, MITOCHONDRIAL"/>
    <property type="match status" value="1"/>
</dbReference>
<dbReference type="PANTHER" id="PTHR43201">
    <property type="entry name" value="ACYL-COA SYNTHETASE"/>
    <property type="match status" value="1"/>
</dbReference>
<comment type="similarity">
    <text evidence="1">Belongs to the ATP-dependent AMP-binding enzyme family.</text>
</comment>
<sequence length="150" mass="16083">MPDGSAGEICVRSPFTMLGYGEDPEATAAAVDAERWLHTGVLSEGQLRLAARRSDLILHGGENVYPAEVENVLAEHPAVRECIVLGVPQADLGQEVAAAVLSAAVEVAELRAFAAARLACFEVPTRRRIRPDPLPRNVTGKVVRNQVPRP</sequence>
<dbReference type="EMBL" id="FOWC01000003">
    <property type="protein sequence ID" value="SFO94630.1"/>
    <property type="molecule type" value="Genomic_DNA"/>
</dbReference>
<dbReference type="RefSeq" id="WP_244287180.1">
    <property type="nucleotide sequence ID" value="NZ_FOWC01000003.1"/>
</dbReference>
<evidence type="ECO:0000256" key="1">
    <source>
        <dbReference type="ARBA" id="ARBA00006432"/>
    </source>
</evidence>
<dbReference type="AlphaFoldDB" id="A0A1I5LBI1"/>
<dbReference type="Pfam" id="PF13193">
    <property type="entry name" value="AMP-binding_C"/>
    <property type="match status" value="1"/>
</dbReference>
<evidence type="ECO:0000259" key="3">
    <source>
        <dbReference type="Pfam" id="PF13193"/>
    </source>
</evidence>
<evidence type="ECO:0000313" key="5">
    <source>
        <dbReference type="Proteomes" id="UP000199137"/>
    </source>
</evidence>
<dbReference type="GO" id="GO:0006631">
    <property type="term" value="P:fatty acid metabolic process"/>
    <property type="evidence" value="ECO:0007669"/>
    <property type="project" value="TreeGrafter"/>
</dbReference>
<dbReference type="Proteomes" id="UP000199137">
    <property type="component" value="Unassembled WGS sequence"/>
</dbReference>
<organism evidence="4 5">
    <name type="scientific">Amycolatopsis rubida</name>
    <dbReference type="NCBI Taxonomy" id="112413"/>
    <lineage>
        <taxon>Bacteria</taxon>
        <taxon>Bacillati</taxon>
        <taxon>Actinomycetota</taxon>
        <taxon>Actinomycetes</taxon>
        <taxon>Pseudonocardiales</taxon>
        <taxon>Pseudonocardiaceae</taxon>
        <taxon>Amycolatopsis</taxon>
    </lineage>
</organism>
<dbReference type="STRING" id="112413.SAMN05421854_103526"/>
<accession>A0A1I5LBI1</accession>
<evidence type="ECO:0000256" key="2">
    <source>
        <dbReference type="ARBA" id="ARBA00022598"/>
    </source>
</evidence>
<dbReference type="GO" id="GO:0031956">
    <property type="term" value="F:medium-chain fatty acid-CoA ligase activity"/>
    <property type="evidence" value="ECO:0007669"/>
    <property type="project" value="TreeGrafter"/>
</dbReference>
<name>A0A1I5LBI1_9PSEU</name>
<feature type="domain" description="AMP-binding enzyme C-terminal" evidence="3">
    <location>
        <begin position="68"/>
        <end position="141"/>
    </location>
</feature>
<proteinExistence type="inferred from homology"/>
<dbReference type="Gene3D" id="2.30.38.10">
    <property type="entry name" value="Luciferase, Domain 3"/>
    <property type="match status" value="1"/>
</dbReference>
<protein>
    <submittedName>
        <fullName evidence="4">AMP-binding enzyme</fullName>
    </submittedName>
</protein>